<accession>A0A7S7NKP9</accession>
<dbReference type="CDD" id="cd20752">
    <property type="entry name" value="cyt_c'_beta"/>
    <property type="match status" value="1"/>
</dbReference>
<dbReference type="AlphaFoldDB" id="A0A7S7NKP9"/>
<sequence>MRTWIRKSSIAGWRIPLGRSAELAALAASCFYLWASPPAVISYPSQFRSWTHVKTQLIGEKSPFFAGSGGIHHVYANDKALEGLKTGHYSDGAVLVFDLVEAREKAGVTVEGARLRVDVMIKSAARFPASGGWGFERFMGSDVTKGTLDESGRQGCAGCHKNRSDHDFVFSELRP</sequence>
<dbReference type="InterPro" id="IPR032033">
    <property type="entry name" value="Cytochrome_P460"/>
</dbReference>
<gene>
    <name evidence="2" type="ORF">IRI77_21615</name>
</gene>
<dbReference type="Proteomes" id="UP000593892">
    <property type="component" value="Chromosome"/>
</dbReference>
<organism evidence="2 3">
    <name type="scientific">Paludibaculum fermentans</name>
    <dbReference type="NCBI Taxonomy" id="1473598"/>
    <lineage>
        <taxon>Bacteria</taxon>
        <taxon>Pseudomonadati</taxon>
        <taxon>Acidobacteriota</taxon>
        <taxon>Terriglobia</taxon>
        <taxon>Bryobacterales</taxon>
        <taxon>Bryobacteraceae</taxon>
        <taxon>Paludibaculum</taxon>
    </lineage>
</organism>
<dbReference type="RefSeq" id="WP_194447091.1">
    <property type="nucleotide sequence ID" value="NZ_CP063849.1"/>
</dbReference>
<dbReference type="KEGG" id="pfer:IRI77_21615"/>
<dbReference type="Gene3D" id="3.50.70.20">
    <property type="entry name" value="Cytochrome P460"/>
    <property type="match status" value="1"/>
</dbReference>
<evidence type="ECO:0000313" key="3">
    <source>
        <dbReference type="Proteomes" id="UP000593892"/>
    </source>
</evidence>
<evidence type="ECO:0000313" key="2">
    <source>
        <dbReference type="EMBL" id="QOY85421.1"/>
    </source>
</evidence>
<dbReference type="EMBL" id="CP063849">
    <property type="protein sequence ID" value="QOY85421.1"/>
    <property type="molecule type" value="Genomic_DNA"/>
</dbReference>
<keyword evidence="3" id="KW-1185">Reference proteome</keyword>
<evidence type="ECO:0000259" key="1">
    <source>
        <dbReference type="Pfam" id="PF16694"/>
    </source>
</evidence>
<feature type="domain" description="Cytochrome P460" evidence="1">
    <location>
        <begin position="44"/>
        <end position="171"/>
    </location>
</feature>
<reference evidence="2 3" key="1">
    <citation type="submission" date="2020-10" db="EMBL/GenBank/DDBJ databases">
        <title>Complete genome sequence of Paludibaculum fermentans P105T, a facultatively anaerobic acidobacterium capable of dissimilatory Fe(III) reduction.</title>
        <authorList>
            <person name="Dedysh S.N."/>
            <person name="Beletsky A.V."/>
            <person name="Kulichevskaya I.S."/>
            <person name="Mardanov A.V."/>
            <person name="Ravin N.V."/>
        </authorList>
    </citation>
    <scope>NUCLEOTIDE SEQUENCE [LARGE SCALE GENOMIC DNA]</scope>
    <source>
        <strain evidence="2 3">P105</strain>
    </source>
</reference>
<dbReference type="Pfam" id="PF16694">
    <property type="entry name" value="Cytochrome_P460"/>
    <property type="match status" value="1"/>
</dbReference>
<dbReference type="InterPro" id="IPR038142">
    <property type="entry name" value="Cytochrome_P460_sp"/>
</dbReference>
<proteinExistence type="predicted"/>
<protein>
    <submittedName>
        <fullName evidence="2">Cytochrome P460 family protein</fullName>
    </submittedName>
</protein>
<name>A0A7S7NKP9_PALFE</name>